<proteinExistence type="predicted"/>
<evidence type="ECO:0000256" key="1">
    <source>
        <dbReference type="SAM" id="Phobius"/>
    </source>
</evidence>
<dbReference type="PANTHER" id="PTHR38478">
    <property type="entry name" value="PEPTIDASE M1A AND M12B"/>
    <property type="match status" value="1"/>
</dbReference>
<dbReference type="Pfam" id="PF17148">
    <property type="entry name" value="DUF5117"/>
    <property type="match status" value="1"/>
</dbReference>
<evidence type="ECO:0000259" key="2">
    <source>
        <dbReference type="Pfam" id="PF16313"/>
    </source>
</evidence>
<evidence type="ECO:0008006" key="6">
    <source>
        <dbReference type="Google" id="ProtNLM"/>
    </source>
</evidence>
<feature type="domain" description="EcxA zinc-binding" evidence="2">
    <location>
        <begin position="483"/>
        <end position="809"/>
    </location>
</feature>
<dbReference type="Proteomes" id="UP000218209">
    <property type="component" value="Unassembled WGS sequence"/>
</dbReference>
<dbReference type="InterPro" id="IPR024079">
    <property type="entry name" value="MetalloPept_cat_dom_sf"/>
</dbReference>
<dbReference type="InterPro" id="IPR034032">
    <property type="entry name" value="Zn_MMP-like_bac"/>
</dbReference>
<organism evidence="4 5">
    <name type="scientific">Porphyra umbilicalis</name>
    <name type="common">Purple laver</name>
    <name type="synonym">Red alga</name>
    <dbReference type="NCBI Taxonomy" id="2786"/>
    <lineage>
        <taxon>Eukaryota</taxon>
        <taxon>Rhodophyta</taxon>
        <taxon>Bangiophyceae</taxon>
        <taxon>Bangiales</taxon>
        <taxon>Bangiaceae</taxon>
        <taxon>Porphyra</taxon>
    </lineage>
</organism>
<dbReference type="InterPro" id="IPR033413">
    <property type="entry name" value="DUF5117"/>
</dbReference>
<dbReference type="InterPro" id="IPR006311">
    <property type="entry name" value="TAT_signal"/>
</dbReference>
<keyword evidence="1" id="KW-0812">Transmembrane</keyword>
<dbReference type="Gene3D" id="3.40.390.10">
    <property type="entry name" value="Collagenase (Catalytic Domain)"/>
    <property type="match status" value="1"/>
</dbReference>
<reference evidence="4 5" key="1">
    <citation type="submission" date="2017-03" db="EMBL/GenBank/DDBJ databases">
        <title>WGS assembly of Porphyra umbilicalis.</title>
        <authorList>
            <person name="Brawley S.H."/>
            <person name="Blouin N.A."/>
            <person name="Ficko-Blean E."/>
            <person name="Wheeler G.L."/>
            <person name="Lohr M."/>
            <person name="Goodson H.V."/>
            <person name="Jenkins J.W."/>
            <person name="Blaby-Haas C.E."/>
            <person name="Helliwell K.E."/>
            <person name="Chan C."/>
            <person name="Marriage T."/>
            <person name="Bhattacharya D."/>
            <person name="Klein A.S."/>
            <person name="Badis Y."/>
            <person name="Brodie J."/>
            <person name="Cao Y."/>
            <person name="Collen J."/>
            <person name="Dittami S.M."/>
            <person name="Gachon C.M."/>
            <person name="Green B.R."/>
            <person name="Karpowicz S."/>
            <person name="Kim J.W."/>
            <person name="Kudahl U."/>
            <person name="Lin S."/>
            <person name="Michel G."/>
            <person name="Mittag M."/>
            <person name="Olson B.J."/>
            <person name="Pangilinan J."/>
            <person name="Peng Y."/>
            <person name="Qiu H."/>
            <person name="Shu S."/>
            <person name="Singer J.T."/>
            <person name="Smith A.G."/>
            <person name="Sprecher B.N."/>
            <person name="Wagner V."/>
            <person name="Wang W."/>
            <person name="Wang Z.-Y."/>
            <person name="Yan J."/>
            <person name="Yarish C."/>
            <person name="Zoeuner-Riek S."/>
            <person name="Zhuang Y."/>
            <person name="Zou Y."/>
            <person name="Lindquist E.A."/>
            <person name="Grimwood J."/>
            <person name="Barry K."/>
            <person name="Rokhsar D.S."/>
            <person name="Schmutz J."/>
            <person name="Stiller J.W."/>
            <person name="Grossman A.R."/>
            <person name="Prochnik S.E."/>
        </authorList>
    </citation>
    <scope>NUCLEOTIDE SEQUENCE [LARGE SCALE GENOMIC DNA]</scope>
    <source>
        <strain evidence="4">4086291</strain>
    </source>
</reference>
<accession>A0A1X6P365</accession>
<keyword evidence="1" id="KW-1133">Transmembrane helix</keyword>
<dbReference type="PANTHER" id="PTHR38478:SF1">
    <property type="entry name" value="ZINC DEPENDENT METALLOPROTEASE DOMAIN LIPOPROTEIN"/>
    <property type="match status" value="1"/>
</dbReference>
<keyword evidence="1" id="KW-0472">Membrane</keyword>
<dbReference type="AlphaFoldDB" id="A0A1X6P365"/>
<dbReference type="CDD" id="cd04276">
    <property type="entry name" value="ZnMc_MMP_like_2"/>
    <property type="match status" value="1"/>
</dbReference>
<dbReference type="EMBL" id="KV918908">
    <property type="protein sequence ID" value="OSX75319.1"/>
    <property type="molecule type" value="Genomic_DNA"/>
</dbReference>
<dbReference type="SUPFAM" id="SSF55486">
    <property type="entry name" value="Metalloproteases ('zincins'), catalytic domain"/>
    <property type="match status" value="1"/>
</dbReference>
<sequence>MACPCGAVAAPAAAGHSSRRSLIAGVIGAVASAVVGAAVVSLLPSAPARGASATASMAAMGGGDGLLHPAVRQAVGAANVASDPATAALVKAANEAYVMALPPLPVPELFHRHKGFFTLYTGKGTLNGRVLLEVPASALDVPFLLTTLVTSSDAQLLSPGRPFWFGSGSYQNKVMAFRKRAGAATALDLYRPLMDLRAEGEADHATSFPSSGYWAGWLQSFPVRDLSADSFLIDITGWVGEGMNEVTDMASEASDKWETVERRFTSGTAHTRSVELDVEVRLREKKPSSLPLSPEKWFSTRVRHSLLPLPAKPMEARPADHRIGYFSRSFVATDDVLGARPKRSLISRWDLRKGPVVFLIDPSVPTQWRAIVKAGVLEWNKAFKEAGHPNAIKASLPDDADWPADYTVGDGRHNSIYWASGQGASYASGTMEVDPRSGEIVRAHVVLTNAVLIGYTSLFRGSVPPDLTPGDKPWRPVANLTLTQVQGQFLKRLMMHELGHVLGLRHNFRGSAGVSLEDLEDPEAVATGGHTTSVMDYTEHIVRADPAKQLPVLYSPTVGRYDVAAIVYGYGTFRSDAERVAFARVTAAAGLTFCTDDDDANVTGPDPYCAKRDASASPLTFANESLTVAAAAMASTAATASRTAGASWLSASDAMATHLRHATLQLLRVAQWVGGVVPSRTDSDGHGRGQPLTPIDGATQEAALRILDGALDPVGGLLGAATAATYGRLLIARTCGRGADGSPDPELPGDACLGVEGRSVGGALRAQRGRVLAQLLHPGRLERLTDAQSAGATDVPSIEGLLRRLTGVLVVPAAAGGGAGGGIAADAGVQWVTALTAVVGGGAGAARPHHPAAVGAAAAELRRLHATVAGRTDAASMGLAVLLKDYGVAA</sequence>
<evidence type="ECO:0000313" key="5">
    <source>
        <dbReference type="Proteomes" id="UP000218209"/>
    </source>
</evidence>
<protein>
    <recommendedName>
        <fullName evidence="6">EcxA zinc-binding domain-containing protein</fullName>
    </recommendedName>
</protein>
<feature type="transmembrane region" description="Helical" evidence="1">
    <location>
        <begin position="22"/>
        <end position="43"/>
    </location>
</feature>
<dbReference type="GO" id="GO:0008237">
    <property type="term" value="F:metallopeptidase activity"/>
    <property type="evidence" value="ECO:0007669"/>
    <property type="project" value="InterPro"/>
</dbReference>
<dbReference type="Pfam" id="PF16313">
    <property type="entry name" value="DUF4953"/>
    <property type="match status" value="1"/>
</dbReference>
<evidence type="ECO:0000313" key="4">
    <source>
        <dbReference type="EMBL" id="OSX75319.1"/>
    </source>
</evidence>
<evidence type="ECO:0000259" key="3">
    <source>
        <dbReference type="Pfam" id="PF17148"/>
    </source>
</evidence>
<gene>
    <name evidence="4" type="ORF">BU14_0242s0036</name>
</gene>
<keyword evidence="5" id="KW-1185">Reference proteome</keyword>
<dbReference type="OrthoDB" id="406838at2759"/>
<dbReference type="InterPro" id="IPR032534">
    <property type="entry name" value="EcxA_zinc-bd"/>
</dbReference>
<feature type="domain" description="DUF5117" evidence="3">
    <location>
        <begin position="217"/>
        <end position="353"/>
    </location>
</feature>
<name>A0A1X6P365_PORUM</name>
<dbReference type="PROSITE" id="PS51318">
    <property type="entry name" value="TAT"/>
    <property type="match status" value="1"/>
</dbReference>